<name>A0AAD7USS0_9FUNG</name>
<reference evidence="2 3" key="1">
    <citation type="submission" date="2023-03" db="EMBL/GenBank/DDBJ databases">
        <title>Genome sequence of Lichtheimia ornata CBS 291.66.</title>
        <authorList>
            <person name="Mohabir J.T."/>
            <person name="Shea T.P."/>
            <person name="Kurbessoian T."/>
            <person name="Berby B."/>
            <person name="Fontaine J."/>
            <person name="Livny J."/>
            <person name="Gnirke A."/>
            <person name="Stajich J.E."/>
            <person name="Cuomo C.A."/>
        </authorList>
    </citation>
    <scope>NUCLEOTIDE SEQUENCE [LARGE SCALE GENOMIC DNA]</scope>
    <source>
        <strain evidence="2">CBS 291.66</strain>
    </source>
</reference>
<dbReference type="EMBL" id="JARTCD010000140">
    <property type="protein sequence ID" value="KAJ8651795.1"/>
    <property type="molecule type" value="Genomic_DNA"/>
</dbReference>
<dbReference type="GeneID" id="83219980"/>
<evidence type="ECO:0000313" key="3">
    <source>
        <dbReference type="Proteomes" id="UP001234581"/>
    </source>
</evidence>
<protein>
    <submittedName>
        <fullName evidence="2">Uncharacterized protein</fullName>
    </submittedName>
</protein>
<dbReference type="RefSeq" id="XP_058336709.1">
    <property type="nucleotide sequence ID" value="XM_058492534.1"/>
</dbReference>
<keyword evidence="3" id="KW-1185">Reference proteome</keyword>
<accession>A0AAD7USS0</accession>
<organism evidence="2 3">
    <name type="scientific">Lichtheimia ornata</name>
    <dbReference type="NCBI Taxonomy" id="688661"/>
    <lineage>
        <taxon>Eukaryota</taxon>
        <taxon>Fungi</taxon>
        <taxon>Fungi incertae sedis</taxon>
        <taxon>Mucoromycota</taxon>
        <taxon>Mucoromycotina</taxon>
        <taxon>Mucoromycetes</taxon>
        <taxon>Mucorales</taxon>
        <taxon>Lichtheimiaceae</taxon>
        <taxon>Lichtheimia</taxon>
    </lineage>
</organism>
<comment type="caution">
    <text evidence="2">The sequence shown here is derived from an EMBL/GenBank/DDBJ whole genome shotgun (WGS) entry which is preliminary data.</text>
</comment>
<dbReference type="Proteomes" id="UP001234581">
    <property type="component" value="Unassembled WGS sequence"/>
</dbReference>
<evidence type="ECO:0000256" key="1">
    <source>
        <dbReference type="SAM" id="MobiDB-lite"/>
    </source>
</evidence>
<dbReference type="AlphaFoldDB" id="A0AAD7USS0"/>
<evidence type="ECO:0000313" key="2">
    <source>
        <dbReference type="EMBL" id="KAJ8651795.1"/>
    </source>
</evidence>
<proteinExistence type="predicted"/>
<sequence length="575" mass="64559">MVQGICYLPFEDYDVIGAITRTLVSWNDVYHFARSCRALWEIVNNHRISLPWAIQQYDSVSCGLPHSICQCLLLSDLSSNGIGPVETALRHHFEHVTIIDITACTTVSTNKAKDLVDLIARCQRDIKIVVLDAHNDTVSYAITRQLSRLKSSSTITISTMPPKNDLAPSTKRTFTNRHDEDDDAYETPHQIREMKRYAKNLAIKSGDAVLRPREHAPTYVSAPFPVVGLFSDRRAAYNSSKLSFMDDAELLPSVLHDADSINKLVKRHGNQFIESILLFDDYYIFVTALDAFVHGKPLLDDCANLVQKPFQETPEAQLRAKEFHGKEYYEISIYFGNLEFLVVGGFFGSTTGITRTGFLGSSIHNLPLALRSCKQSSEILTRALAADTTHSNRLLRQYGKFSSRYTWQFLSTYYVIKGFYPINPLDYNGHILVPKAKAFTTDTLISVILRSTSRATFTQSDLTAALYATMQIPSVKKLLSGDSSIMTFNNIISKVTTSTNEKYCTAQLQEAIRIMGLMETALQQDEQHHNLLGMLPTLKESCLSFMNNGFANSLKHGNTAIIKSMSVYHPQLFAV</sequence>
<gene>
    <name evidence="2" type="ORF">O0I10_012643</name>
</gene>
<feature type="region of interest" description="Disordered" evidence="1">
    <location>
        <begin position="157"/>
        <end position="185"/>
    </location>
</feature>